<dbReference type="Proteomes" id="UP000024635">
    <property type="component" value="Unassembled WGS sequence"/>
</dbReference>
<comment type="caution">
    <text evidence="1">The sequence shown here is derived from an EMBL/GenBank/DDBJ whole genome shotgun (WGS) entry which is preliminary data.</text>
</comment>
<proteinExistence type="predicted"/>
<reference evidence="2" key="1">
    <citation type="journal article" date="2015" name="Nat. Genet.">
        <title>The genome and transcriptome of the zoonotic hookworm Ancylostoma ceylanicum identify infection-specific gene families.</title>
        <authorList>
            <person name="Schwarz E.M."/>
            <person name="Hu Y."/>
            <person name="Antoshechkin I."/>
            <person name="Miller M.M."/>
            <person name="Sternberg P.W."/>
            <person name="Aroian R.V."/>
        </authorList>
    </citation>
    <scope>NUCLEOTIDE SEQUENCE</scope>
    <source>
        <strain evidence="2">HY135</strain>
    </source>
</reference>
<sequence>MARCHHNFGPPCIAPDIAIAVATSFLICIDCGRSSRRYRTAHNQYVSKMKSPIRGAILIDEYTGSLSGTRLRPCDGRTFFSLRPSCHVDRSS</sequence>
<accession>A0A016UJZ8</accession>
<dbReference type="AlphaFoldDB" id="A0A016UJZ8"/>
<keyword evidence="2" id="KW-1185">Reference proteome</keyword>
<protein>
    <submittedName>
        <fullName evidence="1">Uncharacterized protein</fullName>
    </submittedName>
</protein>
<dbReference type="EMBL" id="JARK01001375">
    <property type="protein sequence ID" value="EYC14858.1"/>
    <property type="molecule type" value="Genomic_DNA"/>
</dbReference>
<name>A0A016UJZ8_9BILA</name>
<evidence type="ECO:0000313" key="1">
    <source>
        <dbReference type="EMBL" id="EYC14858.1"/>
    </source>
</evidence>
<gene>
    <name evidence="1" type="primary">Acey_s0039.g46</name>
    <name evidence="1" type="ORF">Y032_0039g46</name>
</gene>
<organism evidence="1 2">
    <name type="scientific">Ancylostoma ceylanicum</name>
    <dbReference type="NCBI Taxonomy" id="53326"/>
    <lineage>
        <taxon>Eukaryota</taxon>
        <taxon>Metazoa</taxon>
        <taxon>Ecdysozoa</taxon>
        <taxon>Nematoda</taxon>
        <taxon>Chromadorea</taxon>
        <taxon>Rhabditida</taxon>
        <taxon>Rhabditina</taxon>
        <taxon>Rhabditomorpha</taxon>
        <taxon>Strongyloidea</taxon>
        <taxon>Ancylostomatidae</taxon>
        <taxon>Ancylostomatinae</taxon>
        <taxon>Ancylostoma</taxon>
    </lineage>
</organism>
<evidence type="ECO:0000313" key="2">
    <source>
        <dbReference type="Proteomes" id="UP000024635"/>
    </source>
</evidence>